<keyword evidence="1" id="KW-0067">ATP-binding</keyword>
<dbReference type="GO" id="GO:0005524">
    <property type="term" value="F:ATP binding"/>
    <property type="evidence" value="ECO:0007669"/>
    <property type="project" value="UniProtKB-KW"/>
</dbReference>
<accession>A3K2R0</accession>
<protein>
    <submittedName>
        <fullName evidence="1">ABC transporter, ATP-binding protein, flagellar, putative</fullName>
    </submittedName>
</protein>
<keyword evidence="1" id="KW-0969">Cilium</keyword>
<keyword evidence="1" id="KW-0282">Flagellum</keyword>
<keyword evidence="1" id="KW-0966">Cell projection</keyword>
<comment type="caution">
    <text evidence="1">The sequence shown here is derived from an EMBL/GenBank/DDBJ whole genome shotgun (WGS) entry which is preliminary data.</text>
</comment>
<gene>
    <name evidence="1" type="ORF">SSE37_16693</name>
</gene>
<keyword evidence="2" id="KW-1185">Reference proteome</keyword>
<evidence type="ECO:0000313" key="1">
    <source>
        <dbReference type="EMBL" id="EBA08469.1"/>
    </source>
</evidence>
<dbReference type="eggNOG" id="COG1317">
    <property type="taxonomic scope" value="Bacteria"/>
</dbReference>
<organism evidence="1 2">
    <name type="scientific">Sagittula stellata (strain ATCC 700073 / DSM 11524 / E-37)</name>
    <dbReference type="NCBI Taxonomy" id="388399"/>
    <lineage>
        <taxon>Bacteria</taxon>
        <taxon>Pseudomonadati</taxon>
        <taxon>Pseudomonadota</taxon>
        <taxon>Alphaproteobacteria</taxon>
        <taxon>Rhodobacterales</taxon>
        <taxon>Roseobacteraceae</taxon>
        <taxon>Sagittula</taxon>
    </lineage>
</organism>
<dbReference type="RefSeq" id="WP_005858377.1">
    <property type="nucleotide sequence ID" value="NZ_AAYA01000005.1"/>
</dbReference>
<evidence type="ECO:0000313" key="2">
    <source>
        <dbReference type="Proteomes" id="UP000005713"/>
    </source>
</evidence>
<proteinExistence type="predicted"/>
<dbReference type="EMBL" id="AAYA01000005">
    <property type="protein sequence ID" value="EBA08469.1"/>
    <property type="molecule type" value="Genomic_DNA"/>
</dbReference>
<dbReference type="OrthoDB" id="7870971at2"/>
<dbReference type="AlphaFoldDB" id="A3K2R0"/>
<reference evidence="1 2" key="1">
    <citation type="submission" date="2006-06" db="EMBL/GenBank/DDBJ databases">
        <authorList>
            <person name="Moran M.A."/>
            <person name="Ferriera S."/>
            <person name="Johnson J."/>
            <person name="Kravitz S."/>
            <person name="Beeson K."/>
            <person name="Sutton G."/>
            <person name="Rogers Y.-H."/>
            <person name="Friedman R."/>
            <person name="Frazier M."/>
            <person name="Venter J.C."/>
        </authorList>
    </citation>
    <scope>NUCLEOTIDE SEQUENCE [LARGE SCALE GENOMIC DNA]</scope>
    <source>
        <strain evidence="1 2">E-37</strain>
    </source>
</reference>
<keyword evidence="1" id="KW-0547">Nucleotide-binding</keyword>
<name>A3K2R0_SAGS3</name>
<sequence>MTALQELLEDFGTRASHVGLPGPVEPQVSEAELAGQKLESFEKGYRAGWDDAVKAHTEDRDRISSTFGQHLQDLSFTYNEAYGHMIAELTPLLEEMVTALLPQIAKETLGRHISETLGRMASEIGMAEVEVAVAPEKVASVEPMLAQDFNFPVRIVADDTLGEEQADIRFGQHERQIDLGDLITSVAEAVQGFAHDKQRKLSHG</sequence>
<dbReference type="Proteomes" id="UP000005713">
    <property type="component" value="Unassembled WGS sequence"/>
</dbReference>